<sequence length="256" mass="29056">MKTSSIVNLDKLNEDIESIKKILYLDSPDLWIDFSDKIESNNFDEMVLFFAIKHNYPLIIKYAVENNLIDLDSPSRNKTFSSIREHLINIANKNNNSEIRNYLLGISDQIETDSVSEKCSISKTKEESNSYTPEFICPNCNSNIFSTGYTISKEIIYKFSKESNKAIPMSNKILDSVSCSNCGTNLKEVSPSSLESLCTVQNCTSCNLDLTTTGIIDKVKMVYDKESNSFINSNTSYHCSNCNKELSTYQIEYFNL</sequence>
<dbReference type="RefSeq" id="WP_153972530.1">
    <property type="nucleotide sequence ID" value="NZ_JACRWE010000007.1"/>
</dbReference>
<organism evidence="1 2">
    <name type="scientific">Romboutsia faecis</name>
    <dbReference type="NCBI Taxonomy" id="2764597"/>
    <lineage>
        <taxon>Bacteria</taxon>
        <taxon>Bacillati</taxon>
        <taxon>Bacillota</taxon>
        <taxon>Clostridia</taxon>
        <taxon>Peptostreptococcales</taxon>
        <taxon>Peptostreptococcaceae</taxon>
        <taxon>Romboutsia</taxon>
    </lineage>
</organism>
<reference evidence="1 2" key="1">
    <citation type="submission" date="2020-08" db="EMBL/GenBank/DDBJ databases">
        <authorList>
            <person name="Liu C."/>
            <person name="Sun Q."/>
        </authorList>
    </citation>
    <scope>NUCLEOTIDE SEQUENCE [LARGE SCALE GENOMIC DNA]</scope>
    <source>
        <strain evidence="1 2">NSJ-18</strain>
    </source>
</reference>
<comment type="caution">
    <text evidence="1">The sequence shown here is derived from an EMBL/GenBank/DDBJ whole genome shotgun (WGS) entry which is preliminary data.</text>
</comment>
<evidence type="ECO:0000313" key="1">
    <source>
        <dbReference type="EMBL" id="MBC5997840.1"/>
    </source>
</evidence>
<dbReference type="Proteomes" id="UP000609849">
    <property type="component" value="Unassembled WGS sequence"/>
</dbReference>
<dbReference type="EMBL" id="JACRWE010000007">
    <property type="protein sequence ID" value="MBC5997840.1"/>
    <property type="molecule type" value="Genomic_DNA"/>
</dbReference>
<name>A0ABR7JSF4_9FIRM</name>
<evidence type="ECO:0000313" key="2">
    <source>
        <dbReference type="Proteomes" id="UP000609849"/>
    </source>
</evidence>
<gene>
    <name evidence="1" type="ORF">H8923_13835</name>
</gene>
<protein>
    <recommendedName>
        <fullName evidence="3">Ankyrin repeat protein</fullName>
    </recommendedName>
</protein>
<proteinExistence type="predicted"/>
<accession>A0ABR7JSF4</accession>
<keyword evidence="2" id="KW-1185">Reference proteome</keyword>
<evidence type="ECO:0008006" key="3">
    <source>
        <dbReference type="Google" id="ProtNLM"/>
    </source>
</evidence>